<dbReference type="Pfam" id="PF13439">
    <property type="entry name" value="Glyco_transf_4"/>
    <property type="match status" value="1"/>
</dbReference>
<dbReference type="CDD" id="cd03811">
    <property type="entry name" value="GT4_GT28_WabH-like"/>
    <property type="match status" value="1"/>
</dbReference>
<evidence type="ECO:0000313" key="3">
    <source>
        <dbReference type="Proteomes" id="UP000462066"/>
    </source>
</evidence>
<dbReference type="Proteomes" id="UP000462066">
    <property type="component" value="Unassembled WGS sequence"/>
</dbReference>
<dbReference type="AlphaFoldDB" id="A0A7V8GNJ6"/>
<dbReference type="InterPro" id="IPR028098">
    <property type="entry name" value="Glyco_trans_4-like_N"/>
</dbReference>
<sequence>MTDVAIYMPSLRGGGTERAMLTLANGFAARGVRTDLVLALAEGPYLIDVAPAVRVVDLDSRRVSTSLPGLARYLRREQPRAMLSALSHANVIAAVAKGLSRGSTRLVVSERTHVSQNLHRSGSLRDRAMLPVMRFAYRNADAIVAVSHGVADDLRNAISVPKERIHVIYNPVVTPGLEGLASAPIDHPWLRGGEPPVVLAAGRLTPAKDYPTLLRAFAKVRRQRDCRLVILGEGELRHSLEMLIGDLGLGSCVQLPGFADNPFAWMRHAALFVLSSAWEGLPNVLIQAMACGTPVISTDCPSGPREILEDGKWGTLVPVADADALSEAIIERLGETGPNDPRVRASYFGVDRSLDSYLGLLLG</sequence>
<dbReference type="Pfam" id="PF13692">
    <property type="entry name" value="Glyco_trans_1_4"/>
    <property type="match status" value="1"/>
</dbReference>
<dbReference type="RefSeq" id="WP_162310199.1">
    <property type="nucleotide sequence ID" value="NZ_MWIP01000003.1"/>
</dbReference>
<evidence type="ECO:0000259" key="1">
    <source>
        <dbReference type="Pfam" id="PF13439"/>
    </source>
</evidence>
<dbReference type="PANTHER" id="PTHR12526">
    <property type="entry name" value="GLYCOSYLTRANSFERASE"/>
    <property type="match status" value="1"/>
</dbReference>
<dbReference type="GO" id="GO:0016757">
    <property type="term" value="F:glycosyltransferase activity"/>
    <property type="evidence" value="ECO:0007669"/>
    <property type="project" value="UniProtKB-ARBA"/>
</dbReference>
<comment type="caution">
    <text evidence="2">The sequence shown here is derived from an EMBL/GenBank/DDBJ whole genome shotgun (WGS) entry which is preliminary data.</text>
</comment>
<name>A0A7V8GNJ6_9GAMM</name>
<dbReference type="Gene3D" id="3.40.50.2000">
    <property type="entry name" value="Glycogen Phosphorylase B"/>
    <property type="match status" value="2"/>
</dbReference>
<dbReference type="EMBL" id="MWIP01000003">
    <property type="protein sequence ID" value="KAF1687181.1"/>
    <property type="molecule type" value="Genomic_DNA"/>
</dbReference>
<organism evidence="2 3">
    <name type="scientific">Pseudoxanthomonas broegbernensis</name>
    <dbReference type="NCBI Taxonomy" id="83619"/>
    <lineage>
        <taxon>Bacteria</taxon>
        <taxon>Pseudomonadati</taxon>
        <taxon>Pseudomonadota</taxon>
        <taxon>Gammaproteobacteria</taxon>
        <taxon>Lysobacterales</taxon>
        <taxon>Lysobacteraceae</taxon>
        <taxon>Pseudoxanthomonas</taxon>
    </lineage>
</organism>
<protein>
    <submittedName>
        <fullName evidence="2">Glycosyl transferase</fullName>
    </submittedName>
</protein>
<reference evidence="2 3" key="1">
    <citation type="submission" date="2017-10" db="EMBL/GenBank/DDBJ databases">
        <title>Whole genome sequencing of Pseudoxanthomonas broegbernensis DSM 12573(T).</title>
        <authorList>
            <person name="Kumar S."/>
            <person name="Bansal K."/>
            <person name="Kaur A."/>
            <person name="Patil P."/>
            <person name="Sharma S."/>
            <person name="Patil P.B."/>
        </authorList>
    </citation>
    <scope>NUCLEOTIDE SEQUENCE [LARGE SCALE GENOMIC DNA]</scope>
    <source>
        <strain evidence="2 3">DSM 12573</strain>
    </source>
</reference>
<feature type="domain" description="Glycosyltransferase subfamily 4-like N-terminal" evidence="1">
    <location>
        <begin position="14"/>
        <end position="172"/>
    </location>
</feature>
<dbReference type="SUPFAM" id="SSF53756">
    <property type="entry name" value="UDP-Glycosyltransferase/glycogen phosphorylase"/>
    <property type="match status" value="1"/>
</dbReference>
<evidence type="ECO:0000313" key="2">
    <source>
        <dbReference type="EMBL" id="KAF1687181.1"/>
    </source>
</evidence>
<gene>
    <name evidence="2" type="ORF">B1992_04115</name>
</gene>
<keyword evidence="2" id="KW-0808">Transferase</keyword>
<keyword evidence="3" id="KW-1185">Reference proteome</keyword>
<accession>A0A7V8GNJ6</accession>
<proteinExistence type="predicted"/>